<gene>
    <name evidence="2" type="ORF">B0A50_01462</name>
</gene>
<keyword evidence="3" id="KW-1185">Reference proteome</keyword>
<feature type="region of interest" description="Disordered" evidence="1">
    <location>
        <begin position="102"/>
        <end position="124"/>
    </location>
</feature>
<dbReference type="AlphaFoldDB" id="A0A4U0UCT8"/>
<comment type="caution">
    <text evidence="2">The sequence shown here is derived from an EMBL/GenBank/DDBJ whole genome shotgun (WGS) entry which is preliminary data.</text>
</comment>
<protein>
    <recommendedName>
        <fullName evidence="4">Myb-like domain-containing protein</fullName>
    </recommendedName>
</protein>
<dbReference type="OrthoDB" id="3439209at2759"/>
<evidence type="ECO:0000313" key="2">
    <source>
        <dbReference type="EMBL" id="TKA32356.1"/>
    </source>
</evidence>
<proteinExistence type="predicted"/>
<organism evidence="2 3">
    <name type="scientific">Salinomyces thailandicus</name>
    <dbReference type="NCBI Taxonomy" id="706561"/>
    <lineage>
        <taxon>Eukaryota</taxon>
        <taxon>Fungi</taxon>
        <taxon>Dikarya</taxon>
        <taxon>Ascomycota</taxon>
        <taxon>Pezizomycotina</taxon>
        <taxon>Dothideomycetes</taxon>
        <taxon>Dothideomycetidae</taxon>
        <taxon>Mycosphaerellales</taxon>
        <taxon>Teratosphaeriaceae</taxon>
        <taxon>Salinomyces</taxon>
    </lineage>
</organism>
<name>A0A4U0UCT8_9PEZI</name>
<dbReference type="Proteomes" id="UP000308549">
    <property type="component" value="Unassembled WGS sequence"/>
</dbReference>
<accession>A0A4U0UCT8</accession>
<feature type="region of interest" description="Disordered" evidence="1">
    <location>
        <begin position="251"/>
        <end position="274"/>
    </location>
</feature>
<reference evidence="2 3" key="1">
    <citation type="submission" date="2017-03" db="EMBL/GenBank/DDBJ databases">
        <title>Genomes of endolithic fungi from Antarctica.</title>
        <authorList>
            <person name="Coleine C."/>
            <person name="Masonjones S."/>
            <person name="Stajich J.E."/>
        </authorList>
    </citation>
    <scope>NUCLEOTIDE SEQUENCE [LARGE SCALE GENOMIC DNA]</scope>
    <source>
        <strain evidence="2 3">CCFEE 6315</strain>
    </source>
</reference>
<evidence type="ECO:0000256" key="1">
    <source>
        <dbReference type="SAM" id="MobiDB-lite"/>
    </source>
</evidence>
<evidence type="ECO:0008006" key="4">
    <source>
        <dbReference type="Google" id="ProtNLM"/>
    </source>
</evidence>
<evidence type="ECO:0000313" key="3">
    <source>
        <dbReference type="Proteomes" id="UP000308549"/>
    </source>
</evidence>
<dbReference type="EMBL" id="NAJL01000005">
    <property type="protein sequence ID" value="TKA32356.1"/>
    <property type="molecule type" value="Genomic_DNA"/>
</dbReference>
<sequence>MASNGTHPTFFADEMYHFLRDEHVVVEEYGQPELAQPSAPSSHPFRPLLPTTVAAPVITTPPAPVLKLETSPPMIMPGVLPGPVDDSQYSPVSDDDWYTASLDYDADTSSPGSDDAGDTPRTPVNNMAGSFTEYYFSQPGCLNNSVAAEFYAKHTGTDHLGPEMHPAAAPTSFSRPPTLYYHNQCRNRYEYGPDLSGADHDALMPPATMHGYGALVQQDLIFDAENRRASPGPTFTNDGLYDYMDTTSGYDGSVASGDEEGSTVAEETNAKPQEGDEYLLKARARGESYRQIKKQGRYTVAESTLRGRYRALVKSKSERVRRPEWTDQDAALLHQAVAKFIDELPIKRRAAKKIPWQKVAAWVKDNGGSYGFAPAACSRKWEQMIR</sequence>